<protein>
    <recommendedName>
        <fullName evidence="5">DUF4124 domain-containing protein</fullName>
    </recommendedName>
</protein>
<keyword evidence="4" id="KW-1185">Reference proteome</keyword>
<reference evidence="4" key="1">
    <citation type="journal article" date="2019" name="Int. J. Syst. Evol. Microbiol.">
        <title>The Global Catalogue of Microorganisms (GCM) 10K type strain sequencing project: providing services to taxonomists for standard genome sequencing and annotation.</title>
        <authorList>
            <consortium name="The Broad Institute Genomics Platform"/>
            <consortium name="The Broad Institute Genome Sequencing Center for Infectious Disease"/>
            <person name="Wu L."/>
            <person name="Ma J."/>
        </authorList>
    </citation>
    <scope>NUCLEOTIDE SEQUENCE [LARGE SCALE GENOMIC DNA]</scope>
    <source>
        <strain evidence="4">JCM 19212</strain>
    </source>
</reference>
<organism evidence="3 4">
    <name type="scientific">Lysobacter panacisoli</name>
    <dbReference type="NCBI Taxonomy" id="1255263"/>
    <lineage>
        <taxon>Bacteria</taxon>
        <taxon>Pseudomonadati</taxon>
        <taxon>Pseudomonadota</taxon>
        <taxon>Gammaproteobacteria</taxon>
        <taxon>Lysobacterales</taxon>
        <taxon>Lysobacteraceae</taxon>
        <taxon>Lysobacter</taxon>
    </lineage>
</organism>
<feature type="region of interest" description="Disordered" evidence="1">
    <location>
        <begin position="133"/>
        <end position="161"/>
    </location>
</feature>
<evidence type="ECO:0000256" key="2">
    <source>
        <dbReference type="SAM" id="SignalP"/>
    </source>
</evidence>
<proteinExistence type="predicted"/>
<keyword evidence="2" id="KW-0732">Signal</keyword>
<name>A0ABP9LH25_9GAMM</name>
<accession>A0ABP9LH25</accession>
<sequence>MLPAVVVRFVLVALALCALSWAPAAPAQVKQCVTPEGQQIFTDRSCAEVGGTERAPPRAAAAAQNKPGGGCARSVDDLVFEMTGAFDAHDANRLAGVYHWTGMSGTGAYDVMARLDALVQRPLLDIVRVMPEEPEPAEPAPPFPAFDDSDAEPAPPPRPRAPVALRIEQTLGNSITPSRTVFGLQKHFGCWWIKG</sequence>
<gene>
    <name evidence="3" type="ORF">GCM10025759_25470</name>
</gene>
<dbReference type="Proteomes" id="UP001501083">
    <property type="component" value="Unassembled WGS sequence"/>
</dbReference>
<evidence type="ECO:0000313" key="3">
    <source>
        <dbReference type="EMBL" id="GAA5078390.1"/>
    </source>
</evidence>
<feature type="chain" id="PRO_5045549618" description="DUF4124 domain-containing protein" evidence="2">
    <location>
        <begin position="28"/>
        <end position="195"/>
    </location>
</feature>
<dbReference type="RefSeq" id="WP_158984608.1">
    <property type="nucleotide sequence ID" value="NZ_BAABKY010000002.1"/>
</dbReference>
<evidence type="ECO:0000313" key="4">
    <source>
        <dbReference type="Proteomes" id="UP001501083"/>
    </source>
</evidence>
<evidence type="ECO:0000256" key="1">
    <source>
        <dbReference type="SAM" id="MobiDB-lite"/>
    </source>
</evidence>
<feature type="signal peptide" evidence="2">
    <location>
        <begin position="1"/>
        <end position="27"/>
    </location>
</feature>
<dbReference type="EMBL" id="BAABKY010000002">
    <property type="protein sequence ID" value="GAA5078390.1"/>
    <property type="molecule type" value="Genomic_DNA"/>
</dbReference>
<evidence type="ECO:0008006" key="5">
    <source>
        <dbReference type="Google" id="ProtNLM"/>
    </source>
</evidence>
<comment type="caution">
    <text evidence="3">The sequence shown here is derived from an EMBL/GenBank/DDBJ whole genome shotgun (WGS) entry which is preliminary data.</text>
</comment>